<dbReference type="Gene3D" id="3.40.50.970">
    <property type="match status" value="1"/>
</dbReference>
<dbReference type="RefSeq" id="WP_324668094.1">
    <property type="nucleotide sequence ID" value="NZ_CP141614.1"/>
</dbReference>
<dbReference type="InterPro" id="IPR029061">
    <property type="entry name" value="THDP-binding"/>
</dbReference>
<evidence type="ECO:0000259" key="3">
    <source>
        <dbReference type="Pfam" id="PF02775"/>
    </source>
</evidence>
<evidence type="ECO:0000313" key="5">
    <source>
        <dbReference type="Proteomes" id="UP001333102"/>
    </source>
</evidence>
<reference evidence="5" key="1">
    <citation type="submission" date="2023-12" db="EMBL/GenBank/DDBJ databases">
        <title>Novel isolates from deep terrestrial aquifers shed light on the physiology and ecology of the class Limnochordia.</title>
        <authorList>
            <person name="Karnachuk O.V."/>
            <person name="Lukina A.P."/>
            <person name="Avakyan M.R."/>
            <person name="Kadnikov V."/>
            <person name="Begmatov S."/>
            <person name="Beletsky A.V."/>
            <person name="Mardanov A.V."/>
            <person name="Ravin N.V."/>
        </authorList>
    </citation>
    <scope>NUCLEOTIDE SEQUENCE [LARGE SCALE GENOMIC DNA]</scope>
    <source>
        <strain evidence="5">LN</strain>
    </source>
</reference>
<dbReference type="PROSITE" id="PS00187">
    <property type="entry name" value="TPP_ENZYMES"/>
    <property type="match status" value="1"/>
</dbReference>
<evidence type="ECO:0000256" key="1">
    <source>
        <dbReference type="ARBA" id="ARBA00007812"/>
    </source>
</evidence>
<dbReference type="InterPro" id="IPR000399">
    <property type="entry name" value="TPP-bd_CS"/>
</dbReference>
<dbReference type="InterPro" id="IPR011766">
    <property type="entry name" value="TPP_enzyme_TPP-bd"/>
</dbReference>
<dbReference type="InterPro" id="IPR045229">
    <property type="entry name" value="TPP_enz"/>
</dbReference>
<dbReference type="Pfam" id="PF02775">
    <property type="entry name" value="TPP_enzyme_C"/>
    <property type="match status" value="1"/>
</dbReference>
<gene>
    <name evidence="4" type="ORF">VLY81_10375</name>
</gene>
<keyword evidence="5" id="KW-1185">Reference proteome</keyword>
<evidence type="ECO:0000256" key="2">
    <source>
        <dbReference type="ARBA" id="ARBA00023052"/>
    </source>
</evidence>
<sequence length="183" mass="18949">MGVAYVLHTLGRLLPPDAVVVDEAISASPLLRQHVPIRRGGDYFTAASGALGWALPAAVGIKMAWPARPVVAVVGDGSFHYAPQALWTAARESVGVSVVVLDNGGYAILKSYAAAFYPTGADQVPGLDVPAPGIAEAARALGAAAERVQDPDALEPILGRVLRPEEGPAVAVVAVDREVPRLF</sequence>
<organism evidence="4 5">
    <name type="scientific">Geochorda subterranea</name>
    <dbReference type="NCBI Taxonomy" id="3109564"/>
    <lineage>
        <taxon>Bacteria</taxon>
        <taxon>Bacillati</taxon>
        <taxon>Bacillota</taxon>
        <taxon>Limnochordia</taxon>
        <taxon>Limnochordales</taxon>
        <taxon>Geochordaceae</taxon>
        <taxon>Geochorda</taxon>
    </lineage>
</organism>
<evidence type="ECO:0000313" key="4">
    <source>
        <dbReference type="EMBL" id="WRP13838.1"/>
    </source>
</evidence>
<name>A0ABZ1BMR6_9FIRM</name>
<dbReference type="PANTHER" id="PTHR18968">
    <property type="entry name" value="THIAMINE PYROPHOSPHATE ENZYMES"/>
    <property type="match status" value="1"/>
</dbReference>
<dbReference type="EMBL" id="CP141614">
    <property type="protein sequence ID" value="WRP13838.1"/>
    <property type="molecule type" value="Genomic_DNA"/>
</dbReference>
<feature type="domain" description="Thiamine pyrophosphate enzyme TPP-binding" evidence="3">
    <location>
        <begin position="31"/>
        <end position="171"/>
    </location>
</feature>
<keyword evidence="2" id="KW-0786">Thiamine pyrophosphate</keyword>
<protein>
    <submittedName>
        <fullName evidence="4">Thiamine pyrophosphate-dependent enzyme</fullName>
    </submittedName>
</protein>
<dbReference type="CDD" id="cd02002">
    <property type="entry name" value="TPP_BFDC"/>
    <property type="match status" value="1"/>
</dbReference>
<dbReference type="SUPFAM" id="SSF52518">
    <property type="entry name" value="Thiamin diphosphate-binding fold (THDP-binding)"/>
    <property type="match status" value="1"/>
</dbReference>
<dbReference type="Proteomes" id="UP001333102">
    <property type="component" value="Chromosome"/>
</dbReference>
<accession>A0ABZ1BMR6</accession>
<proteinExistence type="inferred from homology"/>
<dbReference type="PANTHER" id="PTHR18968:SF133">
    <property type="entry name" value="BENZOYLFORMATE DECARBOXYLASE"/>
    <property type="match status" value="1"/>
</dbReference>
<comment type="similarity">
    <text evidence="1">Belongs to the TPP enzyme family.</text>
</comment>